<dbReference type="EMBL" id="LR899010">
    <property type="protein sequence ID" value="CAD7082444.1"/>
    <property type="molecule type" value="Genomic_DNA"/>
</dbReference>
<accession>A0A7R8UKS1</accession>
<feature type="domain" description="L-type lectin-like" evidence="11">
    <location>
        <begin position="37"/>
        <end position="261"/>
    </location>
</feature>
<dbReference type="GO" id="GO:0033116">
    <property type="term" value="C:endoplasmic reticulum-Golgi intermediate compartment membrane"/>
    <property type="evidence" value="ECO:0007669"/>
    <property type="project" value="UniProtKB-SubCell"/>
</dbReference>
<name>A0A7R8UKS1_HERIL</name>
<keyword evidence="7" id="KW-1015">Disulfide bond</keyword>
<evidence type="ECO:0000313" key="13">
    <source>
        <dbReference type="Proteomes" id="UP000594454"/>
    </source>
</evidence>
<dbReference type="GO" id="GO:0000139">
    <property type="term" value="C:Golgi membrane"/>
    <property type="evidence" value="ECO:0007669"/>
    <property type="project" value="TreeGrafter"/>
</dbReference>
<dbReference type="FunFam" id="2.60.120.200:FF:000028">
    <property type="entry name" value="Blast:Protein ERGIC-53"/>
    <property type="match status" value="1"/>
</dbReference>
<organism evidence="12 13">
    <name type="scientific">Hermetia illucens</name>
    <name type="common">Black soldier fly</name>
    <dbReference type="NCBI Taxonomy" id="343691"/>
    <lineage>
        <taxon>Eukaryota</taxon>
        <taxon>Metazoa</taxon>
        <taxon>Ecdysozoa</taxon>
        <taxon>Arthropoda</taxon>
        <taxon>Hexapoda</taxon>
        <taxon>Insecta</taxon>
        <taxon>Pterygota</taxon>
        <taxon>Neoptera</taxon>
        <taxon>Endopterygota</taxon>
        <taxon>Diptera</taxon>
        <taxon>Brachycera</taxon>
        <taxon>Stratiomyomorpha</taxon>
        <taxon>Stratiomyidae</taxon>
        <taxon>Hermetiinae</taxon>
        <taxon>Hermetia</taxon>
    </lineage>
</organism>
<evidence type="ECO:0000256" key="8">
    <source>
        <dbReference type="SAM" id="MobiDB-lite"/>
    </source>
</evidence>
<comment type="subcellular location">
    <subcellularLocation>
        <location evidence="1">Endoplasmic reticulum-Golgi intermediate compartment membrane</location>
        <topology evidence="1">Single-pass type I membrane protein</topology>
    </subcellularLocation>
</comment>
<dbReference type="GO" id="GO:0030134">
    <property type="term" value="C:COPII-coated ER to Golgi transport vesicle"/>
    <property type="evidence" value="ECO:0007669"/>
    <property type="project" value="TreeGrafter"/>
</dbReference>
<dbReference type="OrthoDB" id="10265193at2759"/>
<reference evidence="12 13" key="1">
    <citation type="submission" date="2020-11" db="EMBL/GenBank/DDBJ databases">
        <authorList>
            <person name="Wallbank WR R."/>
            <person name="Pardo Diaz C."/>
            <person name="Kozak K."/>
            <person name="Martin S."/>
            <person name="Jiggins C."/>
            <person name="Moest M."/>
            <person name="Warren A I."/>
            <person name="Generalovic N T."/>
            <person name="Byers J.R.P. K."/>
            <person name="Montejo-Kovacevich G."/>
            <person name="Yen C E."/>
        </authorList>
    </citation>
    <scope>NUCLEOTIDE SEQUENCE [LARGE SCALE GENOMIC DNA]</scope>
</reference>
<evidence type="ECO:0000256" key="6">
    <source>
        <dbReference type="ARBA" id="ARBA00023136"/>
    </source>
</evidence>
<evidence type="ECO:0000256" key="1">
    <source>
        <dbReference type="ARBA" id="ARBA00004151"/>
    </source>
</evidence>
<keyword evidence="4" id="KW-0430">Lectin</keyword>
<evidence type="ECO:0000259" key="11">
    <source>
        <dbReference type="PROSITE" id="PS51328"/>
    </source>
</evidence>
<dbReference type="InterPro" id="IPR051136">
    <property type="entry name" value="Intracellular_Lectin-GPT"/>
</dbReference>
<keyword evidence="5 9" id="KW-1133">Transmembrane helix</keyword>
<feature type="region of interest" description="Disordered" evidence="8">
    <location>
        <begin position="274"/>
        <end position="320"/>
    </location>
</feature>
<dbReference type="InterPro" id="IPR005052">
    <property type="entry name" value="Lectin_leg"/>
</dbReference>
<dbReference type="Gene3D" id="2.60.120.200">
    <property type="match status" value="1"/>
</dbReference>
<evidence type="ECO:0000256" key="7">
    <source>
        <dbReference type="ARBA" id="ARBA00023157"/>
    </source>
</evidence>
<protein>
    <recommendedName>
        <fullName evidence="11">L-type lectin-like domain-containing protein</fullName>
    </recommendedName>
</protein>
<dbReference type="FunCoup" id="A0A7R8UKS1">
    <property type="interactions" value="1842"/>
</dbReference>
<evidence type="ECO:0000256" key="2">
    <source>
        <dbReference type="ARBA" id="ARBA00022692"/>
    </source>
</evidence>
<dbReference type="InParanoid" id="A0A7R8UKS1"/>
<dbReference type="GO" id="GO:0006888">
    <property type="term" value="P:endoplasmic reticulum to Golgi vesicle-mediated transport"/>
    <property type="evidence" value="ECO:0007669"/>
    <property type="project" value="TreeGrafter"/>
</dbReference>
<feature type="compositionally biased region" description="Basic and acidic residues" evidence="8">
    <location>
        <begin position="274"/>
        <end position="310"/>
    </location>
</feature>
<dbReference type="PROSITE" id="PS51328">
    <property type="entry name" value="L_LECTIN_LIKE"/>
    <property type="match status" value="1"/>
</dbReference>
<gene>
    <name evidence="12" type="ORF">HERILL_LOCUS5479</name>
</gene>
<dbReference type="GO" id="GO:0005789">
    <property type="term" value="C:endoplasmic reticulum membrane"/>
    <property type="evidence" value="ECO:0007669"/>
    <property type="project" value="TreeGrafter"/>
</dbReference>
<dbReference type="Proteomes" id="UP000594454">
    <property type="component" value="Chromosome 2"/>
</dbReference>
<dbReference type="OMA" id="WSAEFQF"/>
<evidence type="ECO:0000313" key="12">
    <source>
        <dbReference type="EMBL" id="CAD7082444.1"/>
    </source>
</evidence>
<sequence length="516" mass="58275">MALTGPRFRVSSAVILLVFLICSHNNARGNINTGVHRRFEYKYSFKPPYLAQKDGTVPFWEYGGNAIASSESVRVAPSLRSQKGAIWTKSKTNFDWWEVEIVFRITGRGRIGADGLAFWYTTEKGDYNGPVFGSSDRWTGLGLFFDSFDNDNKHNNPYIMAVLNDGTKNFDHQNDGTTQLLAGCLRDFRNKPFPTRARIEYYQNVLTVLFHNGMTNNNDDYEMCLRADGVILPKNGYFGLSAATGGLADDHDVFHFLTTSLHPPGQLPDVKKLAEEDSEKLSKEYQDYQRKLDQQREEYRKEHPDERKDDDPEDWFESDNQRELRQIWQAQSTMSEVLRDMSRKIDEVIGRQERTMSLIATQGQQQPGVPPQPGQQVPQIQGGVGGGISRAELDLILNNQNVMLNTIREARALIGDVHAKSDNILNNQARAPSAQVQAVGYDMQGFISEMRDGLNQVKQGVSLVGQRMPNSLPQSCPSQSCVSVTMFLVVTVVQLGLFLAYNIYKSRNEAQAKKFY</sequence>
<evidence type="ECO:0000256" key="10">
    <source>
        <dbReference type="SAM" id="SignalP"/>
    </source>
</evidence>
<dbReference type="CDD" id="cd06902">
    <property type="entry name" value="lectin_ERGIC-53_ERGL"/>
    <property type="match status" value="1"/>
</dbReference>
<dbReference type="InterPro" id="IPR013320">
    <property type="entry name" value="ConA-like_dom_sf"/>
</dbReference>
<feature type="transmembrane region" description="Helical" evidence="9">
    <location>
        <begin position="484"/>
        <end position="504"/>
    </location>
</feature>
<dbReference type="Pfam" id="PF03388">
    <property type="entry name" value="Lectin_leg-like"/>
    <property type="match status" value="1"/>
</dbReference>
<proteinExistence type="predicted"/>
<evidence type="ECO:0000256" key="5">
    <source>
        <dbReference type="ARBA" id="ARBA00022989"/>
    </source>
</evidence>
<keyword evidence="6 9" id="KW-0472">Membrane</keyword>
<dbReference type="SUPFAM" id="SSF49899">
    <property type="entry name" value="Concanavalin A-like lectins/glucanases"/>
    <property type="match status" value="1"/>
</dbReference>
<dbReference type="PANTHER" id="PTHR12223">
    <property type="entry name" value="VESICULAR MANNOSE-BINDING LECTIN"/>
    <property type="match status" value="1"/>
</dbReference>
<feature type="chain" id="PRO_5030758727" description="L-type lectin-like domain-containing protein" evidence="10">
    <location>
        <begin position="28"/>
        <end position="516"/>
    </location>
</feature>
<evidence type="ECO:0000256" key="3">
    <source>
        <dbReference type="ARBA" id="ARBA00022729"/>
    </source>
</evidence>
<dbReference type="GO" id="GO:0005537">
    <property type="term" value="F:D-mannose binding"/>
    <property type="evidence" value="ECO:0007669"/>
    <property type="project" value="TreeGrafter"/>
</dbReference>
<keyword evidence="2 9" id="KW-0812">Transmembrane</keyword>
<keyword evidence="3 10" id="KW-0732">Signal</keyword>
<evidence type="ECO:0000256" key="9">
    <source>
        <dbReference type="SAM" id="Phobius"/>
    </source>
</evidence>
<evidence type="ECO:0000256" key="4">
    <source>
        <dbReference type="ARBA" id="ARBA00022734"/>
    </source>
</evidence>
<dbReference type="AlphaFoldDB" id="A0A7R8UKS1"/>
<feature type="signal peptide" evidence="10">
    <location>
        <begin position="1"/>
        <end position="27"/>
    </location>
</feature>
<dbReference type="PANTHER" id="PTHR12223:SF28">
    <property type="entry name" value="LECTIN, MANNOSE BINDING 1 LIKE"/>
    <property type="match status" value="1"/>
</dbReference>
<keyword evidence="13" id="KW-1185">Reference proteome</keyword>